<keyword evidence="3" id="KW-1185">Reference proteome</keyword>
<evidence type="ECO:0000259" key="1">
    <source>
        <dbReference type="Pfam" id="PF17844"/>
    </source>
</evidence>
<evidence type="ECO:0000313" key="3">
    <source>
        <dbReference type="Proteomes" id="UP000319213"/>
    </source>
</evidence>
<gene>
    <name evidence="2" type="ORF">FHX40_4972</name>
</gene>
<dbReference type="Pfam" id="PF17844">
    <property type="entry name" value="SCP_3"/>
    <property type="match status" value="1"/>
</dbReference>
<evidence type="ECO:0000313" key="2">
    <source>
        <dbReference type="EMBL" id="TQM72812.1"/>
    </source>
</evidence>
<sequence>MPPRRPDPRVREALDAQLLALGEPAFDGPDSAVPAACVAAVLRAYDRGLKPERQAARAAVRHLLDVLAARAPGRSVEVRVPPYAAVQCVEGPRHTRGTPPNLVELDPRTWLELATGRLGWADAVASGRVLASGVRADLSAFLPLGPS</sequence>
<feature type="domain" description="Bacterial SCP orthologue" evidence="1">
    <location>
        <begin position="52"/>
        <end position="144"/>
    </location>
</feature>
<reference evidence="2 3" key="1">
    <citation type="submission" date="2019-06" db="EMBL/GenBank/DDBJ databases">
        <title>Sequencing the genomes of 1000 actinobacteria strains.</title>
        <authorList>
            <person name="Klenk H.-P."/>
        </authorList>
    </citation>
    <scope>NUCLEOTIDE SEQUENCE [LARGE SCALE GENOMIC DNA]</scope>
    <source>
        <strain evidence="2 3">DSM 43186</strain>
    </source>
</reference>
<organism evidence="2 3">
    <name type="scientific">Thermopolyspora flexuosa</name>
    <dbReference type="NCBI Taxonomy" id="103836"/>
    <lineage>
        <taxon>Bacteria</taxon>
        <taxon>Bacillati</taxon>
        <taxon>Actinomycetota</taxon>
        <taxon>Actinomycetes</taxon>
        <taxon>Streptosporangiales</taxon>
        <taxon>Streptosporangiaceae</taxon>
        <taxon>Thermopolyspora</taxon>
    </lineage>
</organism>
<protein>
    <recommendedName>
        <fullName evidence="1">Bacterial SCP orthologue domain-containing protein</fullName>
    </recommendedName>
</protein>
<dbReference type="SUPFAM" id="SSF55718">
    <property type="entry name" value="SCP-like"/>
    <property type="match status" value="1"/>
</dbReference>
<dbReference type="OrthoDB" id="8481083at2"/>
<dbReference type="InterPro" id="IPR041629">
    <property type="entry name" value="SCP_3"/>
</dbReference>
<dbReference type="InterPro" id="IPR036527">
    <property type="entry name" value="SCP2_sterol-bd_dom_sf"/>
</dbReference>
<accession>A0A543IQG9</accession>
<dbReference type="EMBL" id="VFPQ01000002">
    <property type="protein sequence ID" value="TQM72812.1"/>
    <property type="molecule type" value="Genomic_DNA"/>
</dbReference>
<comment type="caution">
    <text evidence="2">The sequence shown here is derived from an EMBL/GenBank/DDBJ whole genome shotgun (WGS) entry which is preliminary data.</text>
</comment>
<dbReference type="RefSeq" id="WP_142262328.1">
    <property type="nucleotide sequence ID" value="NZ_BMPV01000010.1"/>
</dbReference>
<name>A0A543IQG9_9ACTN</name>
<proteinExistence type="predicted"/>
<dbReference type="Gene3D" id="3.30.1050.40">
    <property type="match status" value="1"/>
</dbReference>
<dbReference type="AlphaFoldDB" id="A0A543IQG9"/>
<dbReference type="Proteomes" id="UP000319213">
    <property type="component" value="Unassembled WGS sequence"/>
</dbReference>